<dbReference type="EMBL" id="MJBS01000079">
    <property type="protein sequence ID" value="OHE95690.1"/>
    <property type="molecule type" value="Genomic_DNA"/>
</dbReference>
<evidence type="ECO:0000313" key="14">
    <source>
        <dbReference type="Proteomes" id="UP000176998"/>
    </source>
</evidence>
<evidence type="ECO:0000256" key="6">
    <source>
        <dbReference type="ARBA" id="ARBA00022605"/>
    </source>
</evidence>
<dbReference type="STRING" id="1209926.A0A1G4B2N6"/>
<keyword evidence="6" id="KW-0028">Amino-acid biosynthesis</keyword>
<dbReference type="AlphaFoldDB" id="A0A1G4B2N6"/>
<dbReference type="RefSeq" id="XP_022472851.1">
    <property type="nucleotide sequence ID" value="XM_022620604.1"/>
</dbReference>
<evidence type="ECO:0000256" key="7">
    <source>
        <dbReference type="ARBA" id="ARBA00022679"/>
    </source>
</evidence>
<reference evidence="13 14" key="1">
    <citation type="submission" date="2016-09" db="EMBL/GenBank/DDBJ databases">
        <authorList>
            <person name="Capua I."/>
            <person name="De Benedictis P."/>
            <person name="Joannis T."/>
            <person name="Lombin L.H."/>
            <person name="Cattoli G."/>
        </authorList>
    </citation>
    <scope>NUCLEOTIDE SEQUENCE [LARGE SCALE GENOMIC DNA]</scope>
    <source>
        <strain evidence="13 14">IMI 309357</strain>
    </source>
</reference>
<dbReference type="GeneID" id="34562114"/>
<keyword evidence="5 13" id="KW-0032">Aminotransferase</keyword>
<dbReference type="PROSITE" id="PS00599">
    <property type="entry name" value="AA_TRANSFER_CLASS_2"/>
    <property type="match status" value="1"/>
</dbReference>
<evidence type="ECO:0000256" key="1">
    <source>
        <dbReference type="ARBA" id="ARBA00001933"/>
    </source>
</evidence>
<evidence type="ECO:0000256" key="5">
    <source>
        <dbReference type="ARBA" id="ARBA00022576"/>
    </source>
</evidence>
<evidence type="ECO:0000256" key="2">
    <source>
        <dbReference type="ARBA" id="ARBA00005011"/>
    </source>
</evidence>
<dbReference type="SUPFAM" id="SSF53383">
    <property type="entry name" value="PLP-dependent transferases"/>
    <property type="match status" value="1"/>
</dbReference>
<keyword evidence="9" id="KW-0368">Histidine biosynthesis</keyword>
<dbReference type="CDD" id="cd00609">
    <property type="entry name" value="AAT_like"/>
    <property type="match status" value="1"/>
</dbReference>
<dbReference type="InterPro" id="IPR015422">
    <property type="entry name" value="PyrdxlP-dep_Trfase_small"/>
</dbReference>
<comment type="pathway">
    <text evidence="2">Amino-acid biosynthesis; L-histidine biosynthesis; L-histidine from 5-phospho-alpha-D-ribose 1-diphosphate: step 7/9.</text>
</comment>
<dbReference type="Gene3D" id="3.40.640.10">
    <property type="entry name" value="Type I PLP-dependent aspartate aminotransferase-like (Major domain)"/>
    <property type="match status" value="1"/>
</dbReference>
<comment type="similarity">
    <text evidence="3">Belongs to the class-II pyridoxal-phosphate-dependent aminotransferase family.</text>
</comment>
<evidence type="ECO:0000256" key="10">
    <source>
        <dbReference type="ARBA" id="ARBA00030262"/>
    </source>
</evidence>
<dbReference type="GO" id="GO:0030170">
    <property type="term" value="F:pyridoxal phosphate binding"/>
    <property type="evidence" value="ECO:0007669"/>
    <property type="project" value="InterPro"/>
</dbReference>
<evidence type="ECO:0000256" key="11">
    <source>
        <dbReference type="ARBA" id="ARBA00047481"/>
    </source>
</evidence>
<dbReference type="Pfam" id="PF00155">
    <property type="entry name" value="Aminotran_1_2"/>
    <property type="match status" value="1"/>
</dbReference>
<dbReference type="GO" id="GO:0000105">
    <property type="term" value="P:L-histidine biosynthetic process"/>
    <property type="evidence" value="ECO:0007669"/>
    <property type="project" value="UniProtKB-KW"/>
</dbReference>
<organism evidence="13 14">
    <name type="scientific">Colletotrichum orchidophilum</name>
    <dbReference type="NCBI Taxonomy" id="1209926"/>
    <lineage>
        <taxon>Eukaryota</taxon>
        <taxon>Fungi</taxon>
        <taxon>Dikarya</taxon>
        <taxon>Ascomycota</taxon>
        <taxon>Pezizomycotina</taxon>
        <taxon>Sordariomycetes</taxon>
        <taxon>Hypocreomycetidae</taxon>
        <taxon>Glomerellales</taxon>
        <taxon>Glomerellaceae</taxon>
        <taxon>Colletotrichum</taxon>
    </lineage>
</organism>
<feature type="domain" description="Aminotransferase class I/classII large" evidence="12">
    <location>
        <begin position="35"/>
        <end position="388"/>
    </location>
</feature>
<dbReference type="InterPro" id="IPR015421">
    <property type="entry name" value="PyrdxlP-dep_Trfase_major"/>
</dbReference>
<dbReference type="Gene3D" id="3.90.1150.10">
    <property type="entry name" value="Aspartate Aminotransferase, domain 1"/>
    <property type="match status" value="1"/>
</dbReference>
<dbReference type="InterPro" id="IPR005861">
    <property type="entry name" value="HisP_aminotrans"/>
</dbReference>
<dbReference type="NCBIfam" id="TIGR01141">
    <property type="entry name" value="hisC"/>
    <property type="match status" value="1"/>
</dbReference>
<name>A0A1G4B2N6_9PEZI</name>
<sequence>MSPFNLETCARPNILALEPYRCARDDYKDDGTNVLLDANENAYGPSLQPDFEAGNLGIDFQGLNRYPDPHQPELKQLLCRLRNTHTHTARDLKPENLFVGVGSDEAIDALLRCFCVPGKDRILTCPPTYGMYSVSAQINDVSIVKVPLKPAPEFGMDTDAILEKLNTEGNNIKLVYLCTPGNPTGSVLAKEDVQRVLEHPTWNGVVILDEAYIDFAPEGSSMAEWVLEWPNLVVMQTLSKAFGMAGIRLGAAFTSPSIARLLNAMKAPYNISTPTSALAQYAVSEKGLAVMRANRAKILTQRDRIIAELPKIPGVGRLRGGTESNFLLYEMLDAAGQPDNVTALAAYERLAENKGVVVRFRGKEHGCLGCLRITIGTEDEVTRFLASIAKVLAEVRGTGRQPNEETKETAANRVVA</sequence>
<dbReference type="HAMAP" id="MF_01023">
    <property type="entry name" value="HisC_aminotrans_2"/>
    <property type="match status" value="1"/>
</dbReference>
<dbReference type="PANTHER" id="PTHR42885:SF2">
    <property type="entry name" value="HISTIDINOL-PHOSPHATE AMINOTRANSFERASE"/>
    <property type="match status" value="1"/>
</dbReference>
<evidence type="ECO:0000259" key="12">
    <source>
        <dbReference type="Pfam" id="PF00155"/>
    </source>
</evidence>
<keyword evidence="8" id="KW-0663">Pyridoxal phosphate</keyword>
<keyword evidence="7 13" id="KW-0808">Transferase</keyword>
<protein>
    <recommendedName>
        <fullName evidence="4">histidinol-phosphate transaminase</fullName>
        <ecNumber evidence="4">2.6.1.9</ecNumber>
    </recommendedName>
    <alternativeName>
        <fullName evidence="10">Imidazole acetol-phosphate transaminase</fullName>
    </alternativeName>
</protein>
<accession>A0A1G4B2N6</accession>
<keyword evidence="14" id="KW-1185">Reference proteome</keyword>
<comment type="caution">
    <text evidence="13">The sequence shown here is derived from an EMBL/GenBank/DDBJ whole genome shotgun (WGS) entry which is preliminary data.</text>
</comment>
<proteinExistence type="inferred from homology"/>
<dbReference type="Proteomes" id="UP000176998">
    <property type="component" value="Unassembled WGS sequence"/>
</dbReference>
<evidence type="ECO:0000313" key="13">
    <source>
        <dbReference type="EMBL" id="OHE95690.1"/>
    </source>
</evidence>
<dbReference type="EC" id="2.6.1.9" evidence="4"/>
<evidence type="ECO:0000256" key="4">
    <source>
        <dbReference type="ARBA" id="ARBA00012748"/>
    </source>
</evidence>
<dbReference type="PANTHER" id="PTHR42885">
    <property type="entry name" value="HISTIDINOL-PHOSPHATE AMINOTRANSFERASE-RELATED"/>
    <property type="match status" value="1"/>
</dbReference>
<comment type="cofactor">
    <cofactor evidence="1">
        <name>pyridoxal 5'-phosphate</name>
        <dbReference type="ChEBI" id="CHEBI:597326"/>
    </cofactor>
</comment>
<dbReference type="OrthoDB" id="2015537at2759"/>
<gene>
    <name evidence="13" type="ORF">CORC01_08974</name>
</gene>
<dbReference type="InterPro" id="IPR001917">
    <property type="entry name" value="Aminotrans_II_pyridoxalP_BS"/>
</dbReference>
<evidence type="ECO:0000256" key="9">
    <source>
        <dbReference type="ARBA" id="ARBA00023102"/>
    </source>
</evidence>
<comment type="catalytic activity">
    <reaction evidence="11">
        <text>L-histidinol phosphate + 2-oxoglutarate = 3-(imidazol-4-yl)-2-oxopropyl phosphate + L-glutamate</text>
        <dbReference type="Rhea" id="RHEA:23744"/>
        <dbReference type="ChEBI" id="CHEBI:16810"/>
        <dbReference type="ChEBI" id="CHEBI:29985"/>
        <dbReference type="ChEBI" id="CHEBI:57766"/>
        <dbReference type="ChEBI" id="CHEBI:57980"/>
        <dbReference type="EC" id="2.6.1.9"/>
    </reaction>
</comment>
<dbReference type="InterPro" id="IPR015424">
    <property type="entry name" value="PyrdxlP-dep_Trfase"/>
</dbReference>
<dbReference type="GO" id="GO:0004400">
    <property type="term" value="F:histidinol-phosphate transaminase activity"/>
    <property type="evidence" value="ECO:0007669"/>
    <property type="project" value="UniProtKB-EC"/>
</dbReference>
<evidence type="ECO:0000256" key="3">
    <source>
        <dbReference type="ARBA" id="ARBA00008392"/>
    </source>
</evidence>
<dbReference type="InterPro" id="IPR004839">
    <property type="entry name" value="Aminotransferase_I/II_large"/>
</dbReference>
<evidence type="ECO:0000256" key="8">
    <source>
        <dbReference type="ARBA" id="ARBA00022898"/>
    </source>
</evidence>